<dbReference type="SUPFAM" id="SSF63748">
    <property type="entry name" value="Tudor/PWWP/MBT"/>
    <property type="match status" value="3"/>
</dbReference>
<accession>A0AAQ4CXN0</accession>
<keyword evidence="9" id="KW-1185">Reference proteome</keyword>
<evidence type="ECO:0000256" key="1">
    <source>
        <dbReference type="ARBA" id="ARBA00022723"/>
    </source>
</evidence>
<evidence type="ECO:0008006" key="10">
    <source>
        <dbReference type="Google" id="ProtNLM"/>
    </source>
</evidence>
<dbReference type="SMART" id="SM00333">
    <property type="entry name" value="TUDOR"/>
    <property type="match status" value="3"/>
</dbReference>
<dbReference type="Gene3D" id="2.40.50.90">
    <property type="match status" value="1"/>
</dbReference>
<evidence type="ECO:0000256" key="4">
    <source>
        <dbReference type="PROSITE-ProRule" id="PRU00723"/>
    </source>
</evidence>
<dbReference type="PROSITE" id="PS50103">
    <property type="entry name" value="ZF_C3H1"/>
    <property type="match status" value="1"/>
</dbReference>
<dbReference type="GO" id="GO:0034587">
    <property type="term" value="P:piRNA processing"/>
    <property type="evidence" value="ECO:0007669"/>
    <property type="project" value="TreeGrafter"/>
</dbReference>
<dbReference type="PROSITE" id="PS50304">
    <property type="entry name" value="TUDOR"/>
    <property type="match status" value="1"/>
</dbReference>
<dbReference type="EMBL" id="JARKHS020036803">
    <property type="protein sequence ID" value="KAK8754970.1"/>
    <property type="molecule type" value="Genomic_DNA"/>
</dbReference>
<feature type="domain" description="C3H1-type" evidence="6">
    <location>
        <begin position="516"/>
        <end position="544"/>
    </location>
</feature>
<sequence length="792" mass="89614">MAPEKCVETAVVATHSIPRPRDVPFEVCVPVRVTYYDGPAKVFLRYNPPGFPEYAYENFCVAHWKRHVHEVFVGMYCLVCHNGRMEEGLRAQIRDVHKNPNGLQALARILYVDTGREDVVELDCVYPIDAEATAEPRGTVECCLHRLRPTLRSTRSDLMHLLPDACEPSYEAIFHSVTDTGVYEVDLFVMCSTKRMGLVRLNVGENLVYNGYAEFLSYLYDIPAMDGNAAQTSSRLALPPCEEGRSKTPETSPSTFSDRGDTPSEGSAPCYELAAAEEPRGYSWEITVTYICTPDLWYGQLTSRSKDLLEVCSIISSSSSESGCSETEVKKGSYLIYRDFPHATGARVRVEEILDCDRCRIFLLDYGNRKVVSSSCLFRLDRRLRSISPLALRFHLTGIRPWTEWTEAAVTRFEALTQADTKLTVEVLETQSCGDEFGDKVHLVKLFSKTHGNVAECMIRDGYARMPIERKATPGQSTNLEDMQFDPMQDDYNDVLNSYGVNTDDPGVATSKFSVKKSHRICKFFSAQGTCKQGQYCVYSHVAEEANSALLHVNEPVLSLPRNMRPPVLGSWVFGQVSACRSPSFFFLIFPYGKSPFEQLIVEDMAARSKLSLENLMEDMQRECNLRKFSEDRLFTKAEGELVAARSSHDARWYRGQVVSVGHGDVLQVFFVDFGFCEWVPVKEVKALDERFAHLPLQAHPACIVADGFSCPSDKTGWDAEMREVFLNCVTRKDLLVEIVRIFDGLLHVRLYFLKDDMLFNVTDCMTACKRRSIKEECRMRSISTKTRMVPL</sequence>
<dbReference type="InterPro" id="IPR050621">
    <property type="entry name" value="Tudor_domain_containing"/>
</dbReference>
<dbReference type="PANTHER" id="PTHR22948">
    <property type="entry name" value="TUDOR DOMAIN CONTAINING PROTEIN"/>
    <property type="match status" value="1"/>
</dbReference>
<keyword evidence="3 4" id="KW-0862">Zinc</keyword>
<dbReference type="Gene3D" id="2.30.30.140">
    <property type="match status" value="3"/>
</dbReference>
<dbReference type="InterPro" id="IPR000571">
    <property type="entry name" value="Znf_CCCH"/>
</dbReference>
<proteinExistence type="predicted"/>
<dbReference type="InterPro" id="IPR035437">
    <property type="entry name" value="SNase_OB-fold_sf"/>
</dbReference>
<dbReference type="GO" id="GO:0030719">
    <property type="term" value="P:P granule organization"/>
    <property type="evidence" value="ECO:0007669"/>
    <property type="project" value="TreeGrafter"/>
</dbReference>
<evidence type="ECO:0000259" key="7">
    <source>
        <dbReference type="PROSITE" id="PS50304"/>
    </source>
</evidence>
<name>A0AAQ4CXN0_AMBAM</name>
<reference evidence="8 9" key="1">
    <citation type="journal article" date="2023" name="Arcadia Sci">
        <title>De novo assembly of a long-read Amblyomma americanum tick genome.</title>
        <authorList>
            <person name="Chou S."/>
            <person name="Poskanzer K.E."/>
            <person name="Rollins M."/>
            <person name="Thuy-Boun P.S."/>
        </authorList>
    </citation>
    <scope>NUCLEOTIDE SEQUENCE [LARGE SCALE GENOMIC DNA]</scope>
    <source>
        <strain evidence="8">F_SG_1</strain>
        <tissue evidence="8">Salivary glands</tissue>
    </source>
</reference>
<evidence type="ECO:0000259" key="6">
    <source>
        <dbReference type="PROSITE" id="PS50103"/>
    </source>
</evidence>
<dbReference type="Pfam" id="PF00567">
    <property type="entry name" value="TUDOR"/>
    <property type="match status" value="2"/>
</dbReference>
<dbReference type="InterPro" id="IPR036855">
    <property type="entry name" value="Znf_CCCH_sf"/>
</dbReference>
<dbReference type="SUPFAM" id="SSF90229">
    <property type="entry name" value="CCCH zinc finger"/>
    <property type="match status" value="1"/>
</dbReference>
<feature type="domain" description="Tudor" evidence="7">
    <location>
        <begin position="636"/>
        <end position="695"/>
    </location>
</feature>
<comment type="caution">
    <text evidence="8">The sequence shown here is derived from an EMBL/GenBank/DDBJ whole genome shotgun (WGS) entry which is preliminary data.</text>
</comment>
<evidence type="ECO:0000256" key="2">
    <source>
        <dbReference type="ARBA" id="ARBA00022771"/>
    </source>
</evidence>
<evidence type="ECO:0000256" key="3">
    <source>
        <dbReference type="ARBA" id="ARBA00022833"/>
    </source>
</evidence>
<dbReference type="CDD" id="cd20379">
    <property type="entry name" value="Tudor_dTUD-like"/>
    <property type="match status" value="2"/>
</dbReference>
<dbReference type="FunFam" id="2.30.30.140:FF:000018">
    <property type="entry name" value="Serine/threonine-protein kinase 31"/>
    <property type="match status" value="1"/>
</dbReference>
<gene>
    <name evidence="8" type="ORF">V5799_002328</name>
</gene>
<keyword evidence="1 4" id="KW-0479">Metal-binding</keyword>
<dbReference type="GO" id="GO:0007283">
    <property type="term" value="P:spermatogenesis"/>
    <property type="evidence" value="ECO:0007669"/>
    <property type="project" value="TreeGrafter"/>
</dbReference>
<feature type="region of interest" description="Disordered" evidence="5">
    <location>
        <begin position="233"/>
        <end position="268"/>
    </location>
</feature>
<dbReference type="InterPro" id="IPR002999">
    <property type="entry name" value="Tudor"/>
</dbReference>
<evidence type="ECO:0000313" key="8">
    <source>
        <dbReference type="EMBL" id="KAK8754970.1"/>
    </source>
</evidence>
<organism evidence="8 9">
    <name type="scientific">Amblyomma americanum</name>
    <name type="common">Lone star tick</name>
    <dbReference type="NCBI Taxonomy" id="6943"/>
    <lineage>
        <taxon>Eukaryota</taxon>
        <taxon>Metazoa</taxon>
        <taxon>Ecdysozoa</taxon>
        <taxon>Arthropoda</taxon>
        <taxon>Chelicerata</taxon>
        <taxon>Arachnida</taxon>
        <taxon>Acari</taxon>
        <taxon>Parasitiformes</taxon>
        <taxon>Ixodida</taxon>
        <taxon>Ixodoidea</taxon>
        <taxon>Ixodidae</taxon>
        <taxon>Amblyomminae</taxon>
        <taxon>Amblyomma</taxon>
    </lineage>
</organism>
<dbReference type="PANTHER" id="PTHR22948:SF29">
    <property type="entry name" value="FI02030P-RELATED"/>
    <property type="match status" value="1"/>
</dbReference>
<dbReference type="SMART" id="SM00356">
    <property type="entry name" value="ZnF_C3H1"/>
    <property type="match status" value="1"/>
</dbReference>
<dbReference type="GO" id="GO:0008270">
    <property type="term" value="F:zinc ion binding"/>
    <property type="evidence" value="ECO:0007669"/>
    <property type="project" value="UniProtKB-KW"/>
</dbReference>
<feature type="zinc finger region" description="C3H1-type" evidence="4">
    <location>
        <begin position="516"/>
        <end position="544"/>
    </location>
</feature>
<evidence type="ECO:0000313" key="9">
    <source>
        <dbReference type="Proteomes" id="UP001321473"/>
    </source>
</evidence>
<keyword evidence="2 4" id="KW-0863">Zinc-finger</keyword>
<evidence type="ECO:0000256" key="5">
    <source>
        <dbReference type="SAM" id="MobiDB-lite"/>
    </source>
</evidence>
<dbReference type="GO" id="GO:0043186">
    <property type="term" value="C:P granule"/>
    <property type="evidence" value="ECO:0007669"/>
    <property type="project" value="TreeGrafter"/>
</dbReference>
<dbReference type="Proteomes" id="UP001321473">
    <property type="component" value="Unassembled WGS sequence"/>
</dbReference>
<dbReference type="SUPFAM" id="SSF50199">
    <property type="entry name" value="Staphylococcal nuclease"/>
    <property type="match status" value="1"/>
</dbReference>
<dbReference type="AlphaFoldDB" id="A0AAQ4CXN0"/>
<protein>
    <recommendedName>
        <fullName evidence="10">Transcriptional coactivator</fullName>
    </recommendedName>
</protein>